<evidence type="ECO:0000313" key="4">
    <source>
        <dbReference type="Proteomes" id="UP000500930"/>
    </source>
</evidence>
<dbReference type="InterPro" id="IPR011990">
    <property type="entry name" value="TPR-like_helical_dom_sf"/>
</dbReference>
<name>A0A858PX62_9RICK</name>
<dbReference type="Proteomes" id="UP000500930">
    <property type="component" value="Chromosome"/>
</dbReference>
<dbReference type="AlphaFoldDB" id="A0A858PX62"/>
<gene>
    <name evidence="3" type="primary">ubiG_1</name>
    <name evidence="3" type="ORF">ANPL_00225</name>
</gene>
<protein>
    <submittedName>
        <fullName evidence="3">Ubiquinone biosynthesis O-methyltransferase</fullName>
    </submittedName>
</protein>
<dbReference type="SUPFAM" id="SSF53335">
    <property type="entry name" value="S-adenosyl-L-methionine-dependent methyltransferases"/>
    <property type="match status" value="1"/>
</dbReference>
<keyword evidence="4" id="KW-1185">Reference proteome</keyword>
<dbReference type="PANTHER" id="PTHR43861">
    <property type="entry name" value="TRANS-ACONITATE 2-METHYLTRANSFERASE-RELATED"/>
    <property type="match status" value="1"/>
</dbReference>
<dbReference type="InterPro" id="IPR019734">
    <property type="entry name" value="TPR_rpt"/>
</dbReference>
<reference evidence="3 4" key="1">
    <citation type="journal article" date="2020" name="Pathogens">
        <title>First Whole Genome Sequence of Anaplasma platys, an Obligate Intracellular Rickettsial Pathogen of Dogs.</title>
        <authorList>
            <person name="Llanes A."/>
            <person name="Rajeev S."/>
        </authorList>
    </citation>
    <scope>NUCLEOTIDE SEQUENCE [LARGE SCALE GENOMIC DNA]</scope>
    <source>
        <strain evidence="3 4">S3</strain>
    </source>
</reference>
<dbReference type="Pfam" id="PF08242">
    <property type="entry name" value="Methyltransf_12"/>
    <property type="match status" value="1"/>
</dbReference>
<dbReference type="PROSITE" id="PS50005">
    <property type="entry name" value="TPR"/>
    <property type="match status" value="1"/>
</dbReference>
<dbReference type="CDD" id="cd02440">
    <property type="entry name" value="AdoMet_MTases"/>
    <property type="match status" value="1"/>
</dbReference>
<dbReference type="SUPFAM" id="SSF48452">
    <property type="entry name" value="TPR-like"/>
    <property type="match status" value="1"/>
</dbReference>
<feature type="domain" description="Methyltransferase type 12" evidence="2">
    <location>
        <begin position="191"/>
        <end position="288"/>
    </location>
</feature>
<dbReference type="Gene3D" id="3.40.50.150">
    <property type="entry name" value="Vaccinia Virus protein VP39"/>
    <property type="match status" value="1"/>
</dbReference>
<dbReference type="InterPro" id="IPR013217">
    <property type="entry name" value="Methyltransf_12"/>
</dbReference>
<keyword evidence="3" id="KW-0489">Methyltransferase</keyword>
<proteinExistence type="predicted"/>
<organism evidence="3 4">
    <name type="scientific">Anaplasma platys</name>
    <dbReference type="NCBI Taxonomy" id="949"/>
    <lineage>
        <taxon>Bacteria</taxon>
        <taxon>Pseudomonadati</taxon>
        <taxon>Pseudomonadota</taxon>
        <taxon>Alphaproteobacteria</taxon>
        <taxon>Rickettsiales</taxon>
        <taxon>Anaplasmataceae</taxon>
        <taxon>Anaplasma</taxon>
    </lineage>
</organism>
<dbReference type="EMBL" id="CP046391">
    <property type="protein sequence ID" value="QJC27170.1"/>
    <property type="molecule type" value="Genomic_DNA"/>
</dbReference>
<keyword evidence="3" id="KW-0830">Ubiquinone</keyword>
<dbReference type="PROSITE" id="PS50293">
    <property type="entry name" value="TPR_REGION"/>
    <property type="match status" value="1"/>
</dbReference>
<dbReference type="KEGG" id="aplt:ANPL_00225"/>
<keyword evidence="3" id="KW-0808">Transferase</keyword>
<evidence type="ECO:0000259" key="2">
    <source>
        <dbReference type="Pfam" id="PF08242"/>
    </source>
</evidence>
<sequence length="353" mass="40274">MRKVFACFSDGIGSLLSRIAGAVPSISEVVKLLRSGHGSLREGVLSIREKSRCLLETNIDLGLFHFYRGNVADAKTRFWLIRLVRPDLPEAHYNIGRCNLVQQRHEKALANFERALALDPNHKEARYYLNKITAPDIITAVPENVIKQHFNYTSEYFVEHWLIANNYRGHEHVRALVMNFFGDRLGDLLILDIGCGTGICGQFLRMRDIGYHIAGVDISRRMLDIARQCFVNGKRAYNELICVGAREFLKSNTQDYDVIVMTEFLHYYGDLKEILGQTSKALKPTGMLIGLLREGRNQGYRFVKDGDFFCHSVNYLNATISELGLRMCYINRCYIYGEKVEGLLFAVARETSI</sequence>
<dbReference type="RefSeq" id="WP_169192830.1">
    <property type="nucleotide sequence ID" value="NZ_CP046391.1"/>
</dbReference>
<dbReference type="GO" id="GO:0008168">
    <property type="term" value="F:methyltransferase activity"/>
    <property type="evidence" value="ECO:0007669"/>
    <property type="project" value="UniProtKB-KW"/>
</dbReference>
<evidence type="ECO:0000256" key="1">
    <source>
        <dbReference type="PROSITE-ProRule" id="PRU00339"/>
    </source>
</evidence>
<accession>A0A858PX62</accession>
<evidence type="ECO:0000313" key="3">
    <source>
        <dbReference type="EMBL" id="QJC27170.1"/>
    </source>
</evidence>
<dbReference type="Pfam" id="PF00515">
    <property type="entry name" value="TPR_1"/>
    <property type="match status" value="1"/>
</dbReference>
<dbReference type="GO" id="GO:0032259">
    <property type="term" value="P:methylation"/>
    <property type="evidence" value="ECO:0007669"/>
    <property type="project" value="UniProtKB-KW"/>
</dbReference>
<feature type="repeat" description="TPR" evidence="1">
    <location>
        <begin position="89"/>
        <end position="122"/>
    </location>
</feature>
<dbReference type="SMART" id="SM00028">
    <property type="entry name" value="TPR"/>
    <property type="match status" value="1"/>
</dbReference>
<keyword evidence="1" id="KW-0802">TPR repeat</keyword>
<dbReference type="InterPro" id="IPR029063">
    <property type="entry name" value="SAM-dependent_MTases_sf"/>
</dbReference>
<dbReference type="Gene3D" id="1.25.40.10">
    <property type="entry name" value="Tetratricopeptide repeat domain"/>
    <property type="match status" value="1"/>
</dbReference>